<dbReference type="Proteomes" id="UP000178820">
    <property type="component" value="Unassembled WGS sequence"/>
</dbReference>
<protein>
    <submittedName>
        <fullName evidence="1">Uncharacterized protein</fullName>
    </submittedName>
</protein>
<gene>
    <name evidence="1" type="ORF">A3D44_00285</name>
</gene>
<name>A0A1G2I4L6_9BACT</name>
<accession>A0A1G2I4L6</accession>
<dbReference type="EMBL" id="MHOT01000016">
    <property type="protein sequence ID" value="OGZ68988.1"/>
    <property type="molecule type" value="Genomic_DNA"/>
</dbReference>
<evidence type="ECO:0000313" key="2">
    <source>
        <dbReference type="Proteomes" id="UP000178820"/>
    </source>
</evidence>
<sequence length="124" mass="13866">MTLVLFFDISELHLDCLLIPVRESGQGAQYFHEEFFMRNFEASSNARSQAVAGALSELSEMERAELKDAAGGFWEGGEPVSEPLRAKVAKLELVYRGSGRLRPDVYKMLRGDDGSVLKKPSWLL</sequence>
<reference evidence="1 2" key="1">
    <citation type="journal article" date="2016" name="Nat. Commun.">
        <title>Thousands of microbial genomes shed light on interconnected biogeochemical processes in an aquifer system.</title>
        <authorList>
            <person name="Anantharaman K."/>
            <person name="Brown C.T."/>
            <person name="Hug L.A."/>
            <person name="Sharon I."/>
            <person name="Castelle C.J."/>
            <person name="Probst A.J."/>
            <person name="Thomas B.C."/>
            <person name="Singh A."/>
            <person name="Wilkins M.J."/>
            <person name="Karaoz U."/>
            <person name="Brodie E.L."/>
            <person name="Williams K.H."/>
            <person name="Hubbard S.S."/>
            <person name="Banfield J.F."/>
        </authorList>
    </citation>
    <scope>NUCLEOTIDE SEQUENCE [LARGE SCALE GENOMIC DNA]</scope>
</reference>
<evidence type="ECO:0000313" key="1">
    <source>
        <dbReference type="EMBL" id="OGZ68988.1"/>
    </source>
</evidence>
<dbReference type="AlphaFoldDB" id="A0A1G2I4L6"/>
<comment type="caution">
    <text evidence="1">The sequence shown here is derived from an EMBL/GenBank/DDBJ whole genome shotgun (WGS) entry which is preliminary data.</text>
</comment>
<organism evidence="1 2">
    <name type="scientific">Candidatus Staskawiczbacteria bacterium RIFCSPHIGHO2_02_FULL_42_22</name>
    <dbReference type="NCBI Taxonomy" id="1802207"/>
    <lineage>
        <taxon>Bacteria</taxon>
        <taxon>Candidatus Staskawicziibacteriota</taxon>
    </lineage>
</organism>
<proteinExistence type="predicted"/>